<keyword evidence="1" id="KW-0472">Membrane</keyword>
<sequence>MNNQEFFNLINDSLIKLADNIKGNIFSDYVYPILTICISLIAILVSYVLLSKQLKEELDIKIEFEKRNLWITIIDDIISLHKDLEEEMKIFHEKSISGNITKFEEIILKEENVHKANCDMEKILLDLKNNREKSYPYYNKRALELIDKIENRFEIIAEDNESFNNEENNNLYINELANMVNGVEEGIMCELEVIDDVLLSVIQATVHDKVDVPRVFREAFDEKYDGEKSQAVSEYERTIKQIEENILKLNRYKINLIKNIERK</sequence>
<dbReference type="RefSeq" id="WP_073185741.1">
    <property type="nucleotide sequence ID" value="NZ_FQXI01000024.1"/>
</dbReference>
<name>A0A1M5UZP9_9FIRM</name>
<keyword evidence="3" id="KW-1185">Reference proteome</keyword>
<keyword evidence="1" id="KW-1133">Transmembrane helix</keyword>
<dbReference type="AlphaFoldDB" id="A0A1M5UZP9"/>
<protein>
    <submittedName>
        <fullName evidence="2">Uncharacterized protein</fullName>
    </submittedName>
</protein>
<evidence type="ECO:0000313" key="3">
    <source>
        <dbReference type="Proteomes" id="UP000184032"/>
    </source>
</evidence>
<reference evidence="2 3" key="1">
    <citation type="submission" date="2016-11" db="EMBL/GenBank/DDBJ databases">
        <authorList>
            <person name="Jaros S."/>
            <person name="Januszkiewicz K."/>
            <person name="Wedrychowicz H."/>
        </authorList>
    </citation>
    <scope>NUCLEOTIDE SEQUENCE [LARGE SCALE GENOMIC DNA]</scope>
    <source>
        <strain evidence="2 3">DSM 21120</strain>
    </source>
</reference>
<evidence type="ECO:0000313" key="2">
    <source>
        <dbReference type="EMBL" id="SHH68472.1"/>
    </source>
</evidence>
<feature type="transmembrane region" description="Helical" evidence="1">
    <location>
        <begin position="29"/>
        <end position="50"/>
    </location>
</feature>
<dbReference type="Proteomes" id="UP000184032">
    <property type="component" value="Unassembled WGS sequence"/>
</dbReference>
<accession>A0A1M5UZP9</accession>
<gene>
    <name evidence="2" type="ORF">SAMN02745245_01932</name>
</gene>
<proteinExistence type="predicted"/>
<keyword evidence="1" id="KW-0812">Transmembrane</keyword>
<dbReference type="EMBL" id="FQXI01000024">
    <property type="protein sequence ID" value="SHH68472.1"/>
    <property type="molecule type" value="Genomic_DNA"/>
</dbReference>
<organism evidence="2 3">
    <name type="scientific">Anaerosphaera aminiphila DSM 21120</name>
    <dbReference type="NCBI Taxonomy" id="1120995"/>
    <lineage>
        <taxon>Bacteria</taxon>
        <taxon>Bacillati</taxon>
        <taxon>Bacillota</taxon>
        <taxon>Tissierellia</taxon>
        <taxon>Tissierellales</taxon>
        <taxon>Peptoniphilaceae</taxon>
        <taxon>Anaerosphaera</taxon>
    </lineage>
</organism>
<evidence type="ECO:0000256" key="1">
    <source>
        <dbReference type="SAM" id="Phobius"/>
    </source>
</evidence>